<name>A0AAN4Z7T1_9BILA</name>
<dbReference type="Proteomes" id="UP001328107">
    <property type="component" value="Unassembled WGS sequence"/>
</dbReference>
<comment type="caution">
    <text evidence="2">The sequence shown here is derived from an EMBL/GenBank/DDBJ whole genome shotgun (WGS) entry which is preliminary data.</text>
</comment>
<dbReference type="AlphaFoldDB" id="A0AAN4Z7T1"/>
<reference evidence="3" key="1">
    <citation type="submission" date="2022-10" db="EMBL/GenBank/DDBJ databases">
        <title>Genome assembly of Pristionchus species.</title>
        <authorList>
            <person name="Yoshida K."/>
            <person name="Sommer R.J."/>
        </authorList>
    </citation>
    <scope>NUCLEOTIDE SEQUENCE [LARGE SCALE GENOMIC DNA]</scope>
    <source>
        <strain evidence="3">RS5460</strain>
    </source>
</reference>
<protein>
    <submittedName>
        <fullName evidence="2">Uncharacterized protein</fullName>
    </submittedName>
</protein>
<gene>
    <name evidence="2" type="ORF">PMAYCL1PPCAC_03778</name>
</gene>
<evidence type="ECO:0000256" key="1">
    <source>
        <dbReference type="SAM" id="Phobius"/>
    </source>
</evidence>
<accession>A0AAN4Z7T1</accession>
<feature type="transmembrane region" description="Helical" evidence="1">
    <location>
        <begin position="76"/>
        <end position="98"/>
    </location>
</feature>
<keyword evidence="1" id="KW-0812">Transmembrane</keyword>
<evidence type="ECO:0000313" key="3">
    <source>
        <dbReference type="Proteomes" id="UP001328107"/>
    </source>
</evidence>
<feature type="transmembrane region" description="Helical" evidence="1">
    <location>
        <begin position="47"/>
        <end position="70"/>
    </location>
</feature>
<proteinExistence type="predicted"/>
<feature type="non-terminal residue" evidence="2">
    <location>
        <position position="1"/>
    </location>
</feature>
<organism evidence="2 3">
    <name type="scientific">Pristionchus mayeri</name>
    <dbReference type="NCBI Taxonomy" id="1317129"/>
    <lineage>
        <taxon>Eukaryota</taxon>
        <taxon>Metazoa</taxon>
        <taxon>Ecdysozoa</taxon>
        <taxon>Nematoda</taxon>
        <taxon>Chromadorea</taxon>
        <taxon>Rhabditida</taxon>
        <taxon>Rhabditina</taxon>
        <taxon>Diplogasteromorpha</taxon>
        <taxon>Diplogasteroidea</taxon>
        <taxon>Neodiplogasteridae</taxon>
        <taxon>Pristionchus</taxon>
    </lineage>
</organism>
<dbReference type="EMBL" id="BTRK01000001">
    <property type="protein sequence ID" value="GMR33583.1"/>
    <property type="molecule type" value="Genomic_DNA"/>
</dbReference>
<sequence>GRRSPNSPYFVHFCKERTFLSRKLTVRDIISVLSGASNNFRQLKISAYMYLSLNLGFTTAFSILSYAYYVEQQDEYLIFPTFISLCTLPFLIVGFVSVHYELRFHWTLFAMYTTCQALLI</sequence>
<evidence type="ECO:0000313" key="2">
    <source>
        <dbReference type="EMBL" id="GMR33583.1"/>
    </source>
</evidence>
<keyword evidence="1" id="KW-0472">Membrane</keyword>
<keyword evidence="1" id="KW-1133">Transmembrane helix</keyword>
<feature type="non-terminal residue" evidence="2">
    <location>
        <position position="120"/>
    </location>
</feature>
<keyword evidence="3" id="KW-1185">Reference proteome</keyword>